<dbReference type="AlphaFoldDB" id="A0A2T0U9X4"/>
<dbReference type="Proteomes" id="UP000238034">
    <property type="component" value="Unassembled WGS sequence"/>
</dbReference>
<protein>
    <submittedName>
        <fullName evidence="2">Uncharacterized protein DUF4397</fullName>
    </submittedName>
</protein>
<dbReference type="Pfam" id="PF14344">
    <property type="entry name" value="DUF4397"/>
    <property type="match status" value="1"/>
</dbReference>
<dbReference type="EMBL" id="PVTH01000002">
    <property type="protein sequence ID" value="PRY54668.1"/>
    <property type="molecule type" value="Genomic_DNA"/>
</dbReference>
<proteinExistence type="predicted"/>
<organism evidence="2 3">
    <name type="scientific">Arcticibacter pallidicorallinus</name>
    <dbReference type="NCBI Taxonomy" id="1259464"/>
    <lineage>
        <taxon>Bacteria</taxon>
        <taxon>Pseudomonadati</taxon>
        <taxon>Bacteroidota</taxon>
        <taxon>Sphingobacteriia</taxon>
        <taxon>Sphingobacteriales</taxon>
        <taxon>Sphingobacteriaceae</taxon>
        <taxon>Arcticibacter</taxon>
    </lineage>
</organism>
<comment type="caution">
    <text evidence="2">The sequence shown here is derived from an EMBL/GenBank/DDBJ whole genome shotgun (WGS) entry which is preliminary data.</text>
</comment>
<evidence type="ECO:0000259" key="1">
    <source>
        <dbReference type="Pfam" id="PF14344"/>
    </source>
</evidence>
<dbReference type="RefSeq" id="WP_106292053.1">
    <property type="nucleotide sequence ID" value="NZ_PVTH01000002.1"/>
</dbReference>
<reference evidence="2 3" key="1">
    <citation type="submission" date="2018-03" db="EMBL/GenBank/DDBJ databases">
        <title>Genomic Encyclopedia of Type Strains, Phase III (KMG-III): the genomes of soil and plant-associated and newly described type strains.</title>
        <authorList>
            <person name="Whitman W."/>
        </authorList>
    </citation>
    <scope>NUCLEOTIDE SEQUENCE [LARGE SCALE GENOMIC DNA]</scope>
    <source>
        <strain evidence="2 3">CGMCC 1.9313</strain>
    </source>
</reference>
<gene>
    <name evidence="2" type="ORF">B0I27_102438</name>
</gene>
<feature type="domain" description="DUF4397" evidence="1">
    <location>
        <begin position="37"/>
        <end position="146"/>
    </location>
</feature>
<keyword evidence="3" id="KW-1185">Reference proteome</keyword>
<evidence type="ECO:0000313" key="2">
    <source>
        <dbReference type="EMBL" id="PRY54668.1"/>
    </source>
</evidence>
<name>A0A2T0U9X4_9SPHI</name>
<dbReference type="InterPro" id="IPR025510">
    <property type="entry name" value="DUF4397"/>
</dbReference>
<sequence>MKKQNTLGKFLLFAAAGVTLGLSSCSDDDISTGESVNVKIVNAAESSSAQDVFIEDVKVNSSALGYLDYTGYITTTNSGNDRKIESRTSGSADIFATEKEDLKSNRNYTFFLTGTGSSADIEVTEDDLTAPASGKVKVRFVHVSSKSDVPEKVDIYSGNNKIAAGIERGDVSRFQQIDAGLKAIGVLTAGSTDLNAIKSLSIQNLDAGKIYTILIYGSTEVNARVISHN</sequence>
<dbReference type="OrthoDB" id="9792011at2"/>
<dbReference type="PROSITE" id="PS51257">
    <property type="entry name" value="PROKAR_LIPOPROTEIN"/>
    <property type="match status" value="1"/>
</dbReference>
<evidence type="ECO:0000313" key="3">
    <source>
        <dbReference type="Proteomes" id="UP000238034"/>
    </source>
</evidence>
<accession>A0A2T0U9X4</accession>